<evidence type="ECO:0000256" key="1">
    <source>
        <dbReference type="ARBA" id="ARBA00022771"/>
    </source>
</evidence>
<evidence type="ECO:0000256" key="3">
    <source>
        <dbReference type="PROSITE-ProRule" id="PRU00175"/>
    </source>
</evidence>
<dbReference type="Gene3D" id="3.30.40.10">
    <property type="entry name" value="Zinc/RING finger domain, C3HC4 (zinc finger)"/>
    <property type="match status" value="2"/>
</dbReference>
<evidence type="ECO:0000256" key="2">
    <source>
        <dbReference type="ARBA" id="ARBA00022833"/>
    </source>
</evidence>
<keyword evidence="1 3" id="KW-0863">Zinc-finger</keyword>
<dbReference type="GO" id="GO:0009898">
    <property type="term" value="C:cytoplasmic side of plasma membrane"/>
    <property type="evidence" value="ECO:0007669"/>
    <property type="project" value="TreeGrafter"/>
</dbReference>
<dbReference type="PANTHER" id="PTHR10131">
    <property type="entry name" value="TNF RECEPTOR ASSOCIATED FACTOR"/>
    <property type="match status" value="1"/>
</dbReference>
<dbReference type="InterPro" id="IPR001841">
    <property type="entry name" value="Znf_RING"/>
</dbReference>
<sequence length="382" mass="42496">MPDLQRVHRFRDYAVAGVNWRPTRFVDEVPSSRVCGLCRMIPKRILVLPCGHVLCQPCHAASSQGGRCPLDQEPFEEAECCVHDFPMRKAKTLKVHCWNEEHGCEFVGAIEDMLKHNETECDYHAVECLRCGEKVLHRELSTHYVAGCTAAVSPAVTENPSLESDALTLQDVIASLEEVKTLLRDPDYDELLPEIQSKTNEPAERLANQGSHMTATRGVGESARIAKVMVSKVAATTSSTASQEPASRRNPPEQTSTSSSSLSCSEKPIVPQKLDFFTNLPADVLENMRKTSSRDYRQYAANRERKTSSRGYPQFRVVMRVMACSSVSVELVCPWSLFCVLAASSTKSAEGPSLCSDELLVDEVAQRPILYDQRRHVGRPEL</sequence>
<dbReference type="PANTHER" id="PTHR10131:SF138">
    <property type="entry name" value="RE66324P"/>
    <property type="match status" value="1"/>
</dbReference>
<evidence type="ECO:0000313" key="6">
    <source>
        <dbReference type="EMBL" id="KAH7976525.1"/>
    </source>
</evidence>
<protein>
    <recommendedName>
        <fullName evidence="5">RING-type domain-containing protein</fullName>
    </recommendedName>
</protein>
<keyword evidence="2" id="KW-0862">Zinc</keyword>
<feature type="domain" description="RING-type" evidence="5">
    <location>
        <begin position="35"/>
        <end position="72"/>
    </location>
</feature>
<comment type="caution">
    <text evidence="6">The sequence shown here is derived from an EMBL/GenBank/DDBJ whole genome shotgun (WGS) entry which is preliminary data.</text>
</comment>
<dbReference type="Pfam" id="PF13920">
    <property type="entry name" value="zf-C3HC4_3"/>
    <property type="match status" value="1"/>
</dbReference>
<dbReference type="GO" id="GO:0043122">
    <property type="term" value="P:regulation of canonical NF-kappaB signal transduction"/>
    <property type="evidence" value="ECO:0007669"/>
    <property type="project" value="TreeGrafter"/>
</dbReference>
<proteinExistence type="predicted"/>
<keyword evidence="1 3" id="KW-0479">Metal-binding</keyword>
<dbReference type="GO" id="GO:0005164">
    <property type="term" value="F:tumor necrosis factor receptor binding"/>
    <property type="evidence" value="ECO:0007669"/>
    <property type="project" value="TreeGrafter"/>
</dbReference>
<dbReference type="Proteomes" id="UP000821837">
    <property type="component" value="Chromosome 10"/>
</dbReference>
<dbReference type="SUPFAM" id="SSF49599">
    <property type="entry name" value="TRAF domain-like"/>
    <property type="match status" value="1"/>
</dbReference>
<evidence type="ECO:0000256" key="4">
    <source>
        <dbReference type="SAM" id="MobiDB-lite"/>
    </source>
</evidence>
<dbReference type="VEuPathDB" id="VectorBase:RSAN_056011"/>
<reference evidence="6" key="2">
    <citation type="submission" date="2021-09" db="EMBL/GenBank/DDBJ databases">
        <authorList>
            <person name="Jia N."/>
            <person name="Wang J."/>
            <person name="Shi W."/>
            <person name="Du L."/>
            <person name="Sun Y."/>
            <person name="Zhan W."/>
            <person name="Jiang J."/>
            <person name="Wang Q."/>
            <person name="Zhang B."/>
            <person name="Ji P."/>
            <person name="Sakyi L.B."/>
            <person name="Cui X."/>
            <person name="Yuan T."/>
            <person name="Jiang B."/>
            <person name="Yang W."/>
            <person name="Lam T.T.-Y."/>
            <person name="Chang Q."/>
            <person name="Ding S."/>
            <person name="Wang X."/>
            <person name="Zhu J."/>
            <person name="Ruan X."/>
            <person name="Zhao L."/>
            <person name="Wei J."/>
            <person name="Que T."/>
            <person name="Du C."/>
            <person name="Cheng J."/>
            <person name="Dai P."/>
            <person name="Han X."/>
            <person name="Huang E."/>
            <person name="Gao Y."/>
            <person name="Liu J."/>
            <person name="Shao H."/>
            <person name="Ye R."/>
            <person name="Li L."/>
            <person name="Wei W."/>
            <person name="Wang X."/>
            <person name="Wang C."/>
            <person name="Huo Q."/>
            <person name="Li W."/>
            <person name="Guo W."/>
            <person name="Chen H."/>
            <person name="Chen S."/>
            <person name="Zhou L."/>
            <person name="Zhou L."/>
            <person name="Ni X."/>
            <person name="Tian J."/>
            <person name="Zhou Y."/>
            <person name="Sheng Y."/>
            <person name="Liu T."/>
            <person name="Pan Y."/>
            <person name="Xia L."/>
            <person name="Li J."/>
            <person name="Zhao F."/>
            <person name="Cao W."/>
        </authorList>
    </citation>
    <scope>NUCLEOTIDE SEQUENCE</scope>
    <source>
        <strain evidence="6">Rsan-2018</strain>
        <tissue evidence="6">Larvae</tissue>
    </source>
</reference>
<dbReference type="SUPFAM" id="SSF57850">
    <property type="entry name" value="RING/U-box"/>
    <property type="match status" value="1"/>
</dbReference>
<feature type="region of interest" description="Disordered" evidence="4">
    <location>
        <begin position="196"/>
        <end position="220"/>
    </location>
</feature>
<reference evidence="6" key="1">
    <citation type="journal article" date="2020" name="Cell">
        <title>Large-Scale Comparative Analyses of Tick Genomes Elucidate Their Genetic Diversity and Vector Capacities.</title>
        <authorList>
            <consortium name="Tick Genome and Microbiome Consortium (TIGMIC)"/>
            <person name="Jia N."/>
            <person name="Wang J."/>
            <person name="Shi W."/>
            <person name="Du L."/>
            <person name="Sun Y."/>
            <person name="Zhan W."/>
            <person name="Jiang J.F."/>
            <person name="Wang Q."/>
            <person name="Zhang B."/>
            <person name="Ji P."/>
            <person name="Bell-Sakyi L."/>
            <person name="Cui X.M."/>
            <person name="Yuan T.T."/>
            <person name="Jiang B.G."/>
            <person name="Yang W.F."/>
            <person name="Lam T.T."/>
            <person name="Chang Q.C."/>
            <person name="Ding S.J."/>
            <person name="Wang X.J."/>
            <person name="Zhu J.G."/>
            <person name="Ruan X.D."/>
            <person name="Zhao L."/>
            <person name="Wei J.T."/>
            <person name="Ye R.Z."/>
            <person name="Que T.C."/>
            <person name="Du C.H."/>
            <person name="Zhou Y.H."/>
            <person name="Cheng J.X."/>
            <person name="Dai P.F."/>
            <person name="Guo W.B."/>
            <person name="Han X.H."/>
            <person name="Huang E.J."/>
            <person name="Li L.F."/>
            <person name="Wei W."/>
            <person name="Gao Y.C."/>
            <person name="Liu J.Z."/>
            <person name="Shao H.Z."/>
            <person name="Wang X."/>
            <person name="Wang C.C."/>
            <person name="Yang T.C."/>
            <person name="Huo Q.B."/>
            <person name="Li W."/>
            <person name="Chen H.Y."/>
            <person name="Chen S.E."/>
            <person name="Zhou L.G."/>
            <person name="Ni X.B."/>
            <person name="Tian J.H."/>
            <person name="Sheng Y."/>
            <person name="Liu T."/>
            <person name="Pan Y.S."/>
            <person name="Xia L.Y."/>
            <person name="Li J."/>
            <person name="Zhao F."/>
            <person name="Cao W.C."/>
        </authorList>
    </citation>
    <scope>NUCLEOTIDE SEQUENCE</scope>
    <source>
        <strain evidence="6">Rsan-2018</strain>
    </source>
</reference>
<evidence type="ECO:0000259" key="5">
    <source>
        <dbReference type="PROSITE" id="PS50089"/>
    </source>
</evidence>
<dbReference type="AlphaFoldDB" id="A0A9D4T7X2"/>
<dbReference type="PROSITE" id="PS50089">
    <property type="entry name" value="ZF_RING_2"/>
    <property type="match status" value="1"/>
</dbReference>
<accession>A0A9D4T7X2</accession>
<dbReference type="GO" id="GO:0008270">
    <property type="term" value="F:zinc ion binding"/>
    <property type="evidence" value="ECO:0007669"/>
    <property type="project" value="UniProtKB-KW"/>
</dbReference>
<gene>
    <name evidence="6" type="ORF">HPB52_015802</name>
</gene>
<evidence type="ECO:0000313" key="7">
    <source>
        <dbReference type="Proteomes" id="UP000821837"/>
    </source>
</evidence>
<dbReference type="InterPro" id="IPR013083">
    <property type="entry name" value="Znf_RING/FYVE/PHD"/>
</dbReference>
<dbReference type="EMBL" id="JABSTV010001246">
    <property type="protein sequence ID" value="KAH7976525.1"/>
    <property type="molecule type" value="Genomic_DNA"/>
</dbReference>
<feature type="compositionally biased region" description="Low complexity" evidence="4">
    <location>
        <begin position="255"/>
        <end position="265"/>
    </location>
</feature>
<feature type="region of interest" description="Disordered" evidence="4">
    <location>
        <begin position="236"/>
        <end position="266"/>
    </location>
</feature>
<name>A0A9D4T7X2_RHISA</name>
<organism evidence="6 7">
    <name type="scientific">Rhipicephalus sanguineus</name>
    <name type="common">Brown dog tick</name>
    <name type="synonym">Ixodes sanguineus</name>
    <dbReference type="NCBI Taxonomy" id="34632"/>
    <lineage>
        <taxon>Eukaryota</taxon>
        <taxon>Metazoa</taxon>
        <taxon>Ecdysozoa</taxon>
        <taxon>Arthropoda</taxon>
        <taxon>Chelicerata</taxon>
        <taxon>Arachnida</taxon>
        <taxon>Acari</taxon>
        <taxon>Parasitiformes</taxon>
        <taxon>Ixodida</taxon>
        <taxon>Ixodoidea</taxon>
        <taxon>Ixodidae</taxon>
        <taxon>Rhipicephalinae</taxon>
        <taxon>Rhipicephalus</taxon>
        <taxon>Rhipicephalus</taxon>
    </lineage>
</organism>
<keyword evidence="7" id="KW-1185">Reference proteome</keyword>